<feature type="chain" id="PRO_5025621948" description="Periplasmic heavy metal sensor" evidence="2">
    <location>
        <begin position="28"/>
        <end position="191"/>
    </location>
</feature>
<dbReference type="EMBL" id="WHUG01000003">
    <property type="protein sequence ID" value="MQA38494.1"/>
    <property type="molecule type" value="Genomic_DNA"/>
</dbReference>
<feature type="region of interest" description="Disordered" evidence="1">
    <location>
        <begin position="147"/>
        <end position="191"/>
    </location>
</feature>
<dbReference type="Proteomes" id="UP000440498">
    <property type="component" value="Unassembled WGS sequence"/>
</dbReference>
<name>A0A6A7N0D0_9BURK</name>
<dbReference type="RefSeq" id="WP_152837854.1">
    <property type="nucleotide sequence ID" value="NZ_WHUG01000003.1"/>
</dbReference>
<gene>
    <name evidence="3" type="ORF">GEV02_10060</name>
</gene>
<evidence type="ECO:0000256" key="2">
    <source>
        <dbReference type="SAM" id="SignalP"/>
    </source>
</evidence>
<organism evidence="3 4">
    <name type="scientific">Rugamonas aquatica</name>
    <dbReference type="NCBI Taxonomy" id="2743357"/>
    <lineage>
        <taxon>Bacteria</taxon>
        <taxon>Pseudomonadati</taxon>
        <taxon>Pseudomonadota</taxon>
        <taxon>Betaproteobacteria</taxon>
        <taxon>Burkholderiales</taxon>
        <taxon>Oxalobacteraceae</taxon>
        <taxon>Telluria group</taxon>
        <taxon>Rugamonas</taxon>
    </lineage>
</organism>
<feature type="signal peptide" evidence="2">
    <location>
        <begin position="1"/>
        <end position="27"/>
    </location>
</feature>
<evidence type="ECO:0000313" key="3">
    <source>
        <dbReference type="EMBL" id="MQA38494.1"/>
    </source>
</evidence>
<comment type="caution">
    <text evidence="3">The sequence shown here is derived from an EMBL/GenBank/DDBJ whole genome shotgun (WGS) entry which is preliminary data.</text>
</comment>
<feature type="compositionally biased region" description="Gly residues" evidence="1">
    <location>
        <begin position="171"/>
        <end position="191"/>
    </location>
</feature>
<evidence type="ECO:0000256" key="1">
    <source>
        <dbReference type="SAM" id="MobiDB-lite"/>
    </source>
</evidence>
<accession>A0A6A7N0D0</accession>
<reference evidence="3 4" key="1">
    <citation type="submission" date="2019-10" db="EMBL/GenBank/DDBJ databases">
        <title>Two novel species isolated from a subtropical stream in China.</title>
        <authorList>
            <person name="Lu H."/>
        </authorList>
    </citation>
    <scope>NUCLEOTIDE SEQUENCE [LARGE SCALE GENOMIC DNA]</scope>
    <source>
        <strain evidence="3 4">FT29W</strain>
    </source>
</reference>
<dbReference type="AlphaFoldDB" id="A0A6A7N0D0"/>
<keyword evidence="2" id="KW-0732">Signal</keyword>
<protein>
    <recommendedName>
        <fullName evidence="5">Periplasmic heavy metal sensor</fullName>
    </recommendedName>
</protein>
<evidence type="ECO:0000313" key="4">
    <source>
        <dbReference type="Proteomes" id="UP000440498"/>
    </source>
</evidence>
<sequence>MRINFRSTLLRMSAALALSAALSPAFALPVMEMRAEDLLPMAAELKKSLNLNANQQILWQQTESKTRNLLRERQARRERLQAATLEATKGASVELRDLAKAVDEETTAAAGEEKLLREWWLTVNDALNETQRQTVVQLVGEQLLRVPDSGVHGAAPHKQEGGEQQHRGGRKNGMGGSVGGPGGASISLPGG</sequence>
<proteinExistence type="predicted"/>
<feature type="compositionally biased region" description="Basic and acidic residues" evidence="1">
    <location>
        <begin position="157"/>
        <end position="166"/>
    </location>
</feature>
<evidence type="ECO:0008006" key="5">
    <source>
        <dbReference type="Google" id="ProtNLM"/>
    </source>
</evidence>
<keyword evidence="4" id="KW-1185">Reference proteome</keyword>